<dbReference type="STRING" id="1650663.GCA_001486665_00747"/>
<evidence type="ECO:0000256" key="5">
    <source>
        <dbReference type="SAM" id="Phobius"/>
    </source>
</evidence>
<dbReference type="CDD" id="cd04179">
    <property type="entry name" value="DPM_DPG-synthase_like"/>
    <property type="match status" value="1"/>
</dbReference>
<gene>
    <name evidence="8" type="ORF">EDD77_12040</name>
</gene>
<evidence type="ECO:0000256" key="2">
    <source>
        <dbReference type="ARBA" id="ARBA00022692"/>
    </source>
</evidence>
<dbReference type="InterPro" id="IPR029044">
    <property type="entry name" value="Nucleotide-diphossugar_trans"/>
</dbReference>
<feature type="domain" description="Glycosyltransferase 2-like" evidence="6">
    <location>
        <begin position="8"/>
        <end position="132"/>
    </location>
</feature>
<evidence type="ECO:0000256" key="1">
    <source>
        <dbReference type="ARBA" id="ARBA00004141"/>
    </source>
</evidence>
<keyword evidence="4 5" id="KW-0472">Membrane</keyword>
<dbReference type="AlphaFoldDB" id="A0A4R1QLX3"/>
<dbReference type="InterPro" id="IPR007267">
    <property type="entry name" value="GtrA_DPMS_TM"/>
</dbReference>
<evidence type="ECO:0000313" key="9">
    <source>
        <dbReference type="Proteomes" id="UP000295184"/>
    </source>
</evidence>
<keyword evidence="3 5" id="KW-1133">Transmembrane helix</keyword>
<organism evidence="8 9">
    <name type="scientific">Allofournierella massiliensis</name>
    <dbReference type="NCBI Taxonomy" id="1650663"/>
    <lineage>
        <taxon>Bacteria</taxon>
        <taxon>Bacillati</taxon>
        <taxon>Bacillota</taxon>
        <taxon>Clostridia</taxon>
        <taxon>Eubacteriales</taxon>
        <taxon>Oscillospiraceae</taxon>
        <taxon>Allofournierella</taxon>
    </lineage>
</organism>
<sequence length="355" mass="39384">MDYKQIPVIIPSLEPDEKLPRLLEQLHKAGIQNIVLVDDGSGPAYAHFFEEAQKRWGCPVLRHAVNLGKGRALKTAFNYCLNTWPDAPGCVTADSDGQHTPACILKVMKALTDRPDALILGCRNFDEKDVPLRSSFGNKCTRFVFKALVGLAITDTQTGLRAIPTAFMKKLMHTGGERFEFESNMLIDTKDAGVPIVEVPIETVYIEENKTSHFNPLKDSARIYAVFGKFLFSSLSSSVVDLALFSLFCFLLAPVVSGTLYITLATVCARVISATYNYLLNYKIVFKSRENHGMAAGKYFLLAVIQMACSAGLVSLLYALTGGFSELVIKICVDVFLFFISFQIQREFVYKKRGA</sequence>
<feature type="transmembrane region" description="Helical" evidence="5">
    <location>
        <begin position="299"/>
        <end position="321"/>
    </location>
</feature>
<dbReference type="Proteomes" id="UP000295184">
    <property type="component" value="Unassembled WGS sequence"/>
</dbReference>
<keyword evidence="2 5" id="KW-0812">Transmembrane</keyword>
<protein>
    <submittedName>
        <fullName evidence="8">Glycosyltransferase involved in cell wall biosynthesis</fullName>
    </submittedName>
</protein>
<evidence type="ECO:0000256" key="4">
    <source>
        <dbReference type="ARBA" id="ARBA00023136"/>
    </source>
</evidence>
<dbReference type="InterPro" id="IPR001173">
    <property type="entry name" value="Glyco_trans_2-like"/>
</dbReference>
<dbReference type="RefSeq" id="WP_058963237.1">
    <property type="nucleotide sequence ID" value="NZ_CABKVM010000013.1"/>
</dbReference>
<dbReference type="Pfam" id="PF04138">
    <property type="entry name" value="GtrA_DPMS_TM"/>
    <property type="match status" value="1"/>
</dbReference>
<dbReference type="Gene3D" id="3.90.550.10">
    <property type="entry name" value="Spore Coat Polysaccharide Biosynthesis Protein SpsA, Chain A"/>
    <property type="match status" value="1"/>
</dbReference>
<keyword evidence="8" id="KW-0808">Transferase</keyword>
<feature type="transmembrane region" description="Helical" evidence="5">
    <location>
        <begin position="259"/>
        <end position="279"/>
    </location>
</feature>
<reference evidence="8 9" key="1">
    <citation type="submission" date="2019-03" db="EMBL/GenBank/DDBJ databases">
        <title>Genomic Encyclopedia of Type Strains, Phase IV (KMG-IV): sequencing the most valuable type-strain genomes for metagenomic binning, comparative biology and taxonomic classification.</title>
        <authorList>
            <person name="Goeker M."/>
        </authorList>
    </citation>
    <scope>NUCLEOTIDE SEQUENCE [LARGE SCALE GENOMIC DNA]</scope>
    <source>
        <strain evidence="8 9">DSM 100451</strain>
    </source>
</reference>
<accession>A0A4R1QLX3</accession>
<dbReference type="GeneID" id="97380623"/>
<evidence type="ECO:0000313" key="8">
    <source>
        <dbReference type="EMBL" id="TCL54708.1"/>
    </source>
</evidence>
<dbReference type="GO" id="GO:0006487">
    <property type="term" value="P:protein N-linked glycosylation"/>
    <property type="evidence" value="ECO:0007669"/>
    <property type="project" value="TreeGrafter"/>
</dbReference>
<evidence type="ECO:0000259" key="7">
    <source>
        <dbReference type="Pfam" id="PF04138"/>
    </source>
</evidence>
<dbReference type="Pfam" id="PF00535">
    <property type="entry name" value="Glycos_transf_2"/>
    <property type="match status" value="1"/>
</dbReference>
<evidence type="ECO:0000259" key="6">
    <source>
        <dbReference type="Pfam" id="PF00535"/>
    </source>
</evidence>
<dbReference type="GO" id="GO:0016740">
    <property type="term" value="F:transferase activity"/>
    <property type="evidence" value="ECO:0007669"/>
    <property type="project" value="UniProtKB-KW"/>
</dbReference>
<proteinExistence type="predicted"/>
<dbReference type="PANTHER" id="PTHR10859">
    <property type="entry name" value="GLYCOSYL TRANSFERASE"/>
    <property type="match status" value="1"/>
</dbReference>
<dbReference type="SUPFAM" id="SSF53448">
    <property type="entry name" value="Nucleotide-diphospho-sugar transferases"/>
    <property type="match status" value="1"/>
</dbReference>
<feature type="domain" description="GtrA/DPMS transmembrane" evidence="7">
    <location>
        <begin position="229"/>
        <end position="349"/>
    </location>
</feature>
<dbReference type="OrthoDB" id="9810303at2"/>
<comment type="caution">
    <text evidence="8">The sequence shown here is derived from an EMBL/GenBank/DDBJ whole genome shotgun (WGS) entry which is preliminary data.</text>
</comment>
<dbReference type="GO" id="GO:0016020">
    <property type="term" value="C:membrane"/>
    <property type="evidence" value="ECO:0007669"/>
    <property type="project" value="UniProtKB-SubCell"/>
</dbReference>
<feature type="transmembrane region" description="Helical" evidence="5">
    <location>
        <begin position="230"/>
        <end position="253"/>
    </location>
</feature>
<comment type="subcellular location">
    <subcellularLocation>
        <location evidence="1">Membrane</location>
        <topology evidence="1">Multi-pass membrane protein</topology>
    </subcellularLocation>
</comment>
<dbReference type="EMBL" id="SLUM01000020">
    <property type="protein sequence ID" value="TCL54708.1"/>
    <property type="molecule type" value="Genomic_DNA"/>
</dbReference>
<dbReference type="PANTHER" id="PTHR10859:SF114">
    <property type="entry name" value="DOLICHOL-PHOSPHATE MANNOSYLTRANSFERASE"/>
    <property type="match status" value="1"/>
</dbReference>
<feature type="transmembrane region" description="Helical" evidence="5">
    <location>
        <begin position="327"/>
        <end position="344"/>
    </location>
</feature>
<evidence type="ECO:0000256" key="3">
    <source>
        <dbReference type="ARBA" id="ARBA00022989"/>
    </source>
</evidence>
<name>A0A4R1QLX3_9FIRM</name>
<dbReference type="GO" id="GO:0000271">
    <property type="term" value="P:polysaccharide biosynthetic process"/>
    <property type="evidence" value="ECO:0007669"/>
    <property type="project" value="InterPro"/>
</dbReference>